<dbReference type="EMBL" id="UYWX01021439">
    <property type="protein sequence ID" value="VDM35200.1"/>
    <property type="molecule type" value="Genomic_DNA"/>
</dbReference>
<dbReference type="WBParaSite" id="TTAC_0001023501-mRNA-1">
    <property type="protein sequence ID" value="TTAC_0001023501-mRNA-1"/>
    <property type="gene ID" value="TTAC_0001023501"/>
</dbReference>
<dbReference type="AlphaFoldDB" id="A0A0R3X9L0"/>
<feature type="domain" description="DUF5734" evidence="2">
    <location>
        <begin position="25"/>
        <end position="106"/>
    </location>
</feature>
<feature type="region of interest" description="Disordered" evidence="1">
    <location>
        <begin position="111"/>
        <end position="204"/>
    </location>
</feature>
<feature type="region of interest" description="Disordered" evidence="1">
    <location>
        <begin position="284"/>
        <end position="347"/>
    </location>
</feature>
<gene>
    <name evidence="3" type="ORF">TTAC_LOCUS10220</name>
</gene>
<evidence type="ECO:0000313" key="3">
    <source>
        <dbReference type="EMBL" id="VDM35200.1"/>
    </source>
</evidence>
<evidence type="ECO:0000256" key="1">
    <source>
        <dbReference type="SAM" id="MobiDB-lite"/>
    </source>
</evidence>
<accession>A0A0R3X9L0</accession>
<feature type="region of interest" description="Disordered" evidence="1">
    <location>
        <begin position="214"/>
        <end position="233"/>
    </location>
</feature>
<feature type="compositionally biased region" description="Low complexity" evidence="1">
    <location>
        <begin position="140"/>
        <end position="165"/>
    </location>
</feature>
<dbReference type="Proteomes" id="UP000274429">
    <property type="component" value="Unassembled WGS sequence"/>
</dbReference>
<feature type="compositionally biased region" description="Basic and acidic residues" evidence="1">
    <location>
        <begin position="111"/>
        <end position="120"/>
    </location>
</feature>
<name>A0A0R3X9L0_HYDTA</name>
<feature type="compositionally biased region" description="Basic residues" evidence="1">
    <location>
        <begin position="305"/>
        <end position="314"/>
    </location>
</feature>
<dbReference type="Pfam" id="PF19005">
    <property type="entry name" value="DUF5734"/>
    <property type="match status" value="1"/>
</dbReference>
<dbReference type="OrthoDB" id="10517816at2759"/>
<proteinExistence type="predicted"/>
<keyword evidence="4" id="KW-1185">Reference proteome</keyword>
<organism evidence="5">
    <name type="scientific">Hydatigena taeniaeformis</name>
    <name type="common">Feline tapeworm</name>
    <name type="synonym">Taenia taeniaeformis</name>
    <dbReference type="NCBI Taxonomy" id="6205"/>
    <lineage>
        <taxon>Eukaryota</taxon>
        <taxon>Metazoa</taxon>
        <taxon>Spiralia</taxon>
        <taxon>Lophotrochozoa</taxon>
        <taxon>Platyhelminthes</taxon>
        <taxon>Cestoda</taxon>
        <taxon>Eucestoda</taxon>
        <taxon>Cyclophyllidea</taxon>
        <taxon>Taeniidae</taxon>
        <taxon>Hydatigera</taxon>
    </lineage>
</organism>
<evidence type="ECO:0000313" key="5">
    <source>
        <dbReference type="WBParaSite" id="TTAC_0001023501-mRNA-1"/>
    </source>
</evidence>
<reference evidence="5" key="1">
    <citation type="submission" date="2017-02" db="UniProtKB">
        <authorList>
            <consortium name="WormBaseParasite"/>
        </authorList>
    </citation>
    <scope>IDENTIFICATION</scope>
</reference>
<feature type="compositionally biased region" description="Low complexity" evidence="1">
    <location>
        <begin position="318"/>
        <end position="347"/>
    </location>
</feature>
<feature type="compositionally biased region" description="Low complexity" evidence="1">
    <location>
        <begin position="284"/>
        <end position="300"/>
    </location>
</feature>
<reference evidence="3 4" key="2">
    <citation type="submission" date="2018-11" db="EMBL/GenBank/DDBJ databases">
        <authorList>
            <consortium name="Pathogen Informatics"/>
        </authorList>
    </citation>
    <scope>NUCLEOTIDE SEQUENCE [LARGE SCALE GENOMIC DNA]</scope>
</reference>
<evidence type="ECO:0000313" key="4">
    <source>
        <dbReference type="Proteomes" id="UP000274429"/>
    </source>
</evidence>
<feature type="compositionally biased region" description="Polar residues" evidence="1">
    <location>
        <begin position="170"/>
        <end position="189"/>
    </location>
</feature>
<sequence>MTEYTLTHFHVGKYKKKVKLNAQMTKELQKATKAKPKELKLKLTNEKVVFQNKKDELILANIEKMRKSTDEMVVVAATKLGSNPPGRIFAMRFSNLEALKEFFDIVDRKSRGEEVKKPTPKDSVPTSTPAASEKQTRTPSRMPSASRQSSSEMSSTTLPSNLTTTIDDGLSSTTNPQKGKRSSVSQSLSRPAYTPLPQNHSNWGATTYVTTDALDKRRASSSPKRKDRMSAKDIYPINEKIMKKKGKNSFEMSILTYVPGKGMVKSDKGNGYFYHTTKRNASVSETLSSTTSTYSLTSKTDSPRKKQLLHKPKANHLSSYSSSSRSNDSNSSSSGSSSSSSSSSSSLPSSVILAENMNIWKCRSQTTLNSFSSSGITETITLDEPDVRRPSRTQSSEYVRCPTCHQRTNVMIRRQ</sequence>
<protein>
    <submittedName>
        <fullName evidence="5">DUF5734 domain-containing protein</fullName>
    </submittedName>
</protein>
<dbReference type="InterPro" id="IPR043792">
    <property type="entry name" value="DUF5734"/>
</dbReference>
<evidence type="ECO:0000259" key="2">
    <source>
        <dbReference type="Pfam" id="PF19005"/>
    </source>
</evidence>